<dbReference type="EC" id="2.7.13.3" evidence="2"/>
<dbReference type="HOGENOM" id="CLU_016158_0_0_6"/>
<evidence type="ECO:0000256" key="2">
    <source>
        <dbReference type="ARBA" id="ARBA00012438"/>
    </source>
</evidence>
<dbReference type="PANTHER" id="PTHR43719">
    <property type="entry name" value="TWO-COMPONENT HISTIDINE KINASE"/>
    <property type="match status" value="1"/>
</dbReference>
<dbReference type="InterPro" id="IPR036890">
    <property type="entry name" value="HATPase_C_sf"/>
</dbReference>
<evidence type="ECO:0000313" key="10">
    <source>
        <dbReference type="Proteomes" id="UP000008871"/>
    </source>
</evidence>
<dbReference type="EMBL" id="AM286690">
    <property type="protein sequence ID" value="CAL16420.1"/>
    <property type="molecule type" value="Genomic_DNA"/>
</dbReference>
<keyword evidence="9" id="KW-0418">Kinase</keyword>
<feature type="transmembrane region" description="Helical" evidence="6">
    <location>
        <begin position="333"/>
        <end position="355"/>
    </location>
</feature>
<dbReference type="SUPFAM" id="SSF55874">
    <property type="entry name" value="ATPase domain of HSP90 chaperone/DNA topoisomerase II/histidine kinase"/>
    <property type="match status" value="1"/>
</dbReference>
<evidence type="ECO:0000259" key="8">
    <source>
        <dbReference type="PROSITE" id="PS50110"/>
    </source>
</evidence>
<dbReference type="InterPro" id="IPR050956">
    <property type="entry name" value="2C_system_His_kinase"/>
</dbReference>
<dbReference type="InterPro" id="IPR003661">
    <property type="entry name" value="HisK_dim/P_dom"/>
</dbReference>
<dbReference type="SMART" id="SM00387">
    <property type="entry name" value="HATPase_c"/>
    <property type="match status" value="1"/>
</dbReference>
<dbReference type="AlphaFoldDB" id="Q0VQX8"/>
<dbReference type="FunFam" id="3.30.565.10:FF:000010">
    <property type="entry name" value="Sensor histidine kinase RcsC"/>
    <property type="match status" value="1"/>
</dbReference>
<dbReference type="PANTHER" id="PTHR43719:SF28">
    <property type="entry name" value="PEROXIDE STRESS-ACTIVATED HISTIDINE KINASE MAK1-RELATED"/>
    <property type="match status" value="1"/>
</dbReference>
<name>Q0VQX8_ALCBS</name>
<evidence type="ECO:0000256" key="5">
    <source>
        <dbReference type="PROSITE-ProRule" id="PRU00169"/>
    </source>
</evidence>
<dbReference type="SMART" id="SM00388">
    <property type="entry name" value="HisKA"/>
    <property type="match status" value="1"/>
</dbReference>
<dbReference type="eggNOG" id="COG2205">
    <property type="taxonomic scope" value="Bacteria"/>
</dbReference>
<feature type="transmembrane region" description="Helical" evidence="6">
    <location>
        <begin position="28"/>
        <end position="49"/>
    </location>
</feature>
<dbReference type="SUPFAM" id="SSF47384">
    <property type="entry name" value="Homodimeric domain of signal transducing histidine kinase"/>
    <property type="match status" value="1"/>
</dbReference>
<evidence type="ECO:0000313" key="9">
    <source>
        <dbReference type="EMBL" id="CAL16420.1"/>
    </source>
</evidence>
<dbReference type="InterPro" id="IPR004358">
    <property type="entry name" value="Sig_transdc_His_kin-like_C"/>
</dbReference>
<accession>Q0VQX8</accession>
<dbReference type="eggNOG" id="COG0784">
    <property type="taxonomic scope" value="Bacteria"/>
</dbReference>
<protein>
    <recommendedName>
        <fullName evidence="2">histidine kinase</fullName>
        <ecNumber evidence="2">2.7.13.3</ecNumber>
    </recommendedName>
</protein>
<dbReference type="Proteomes" id="UP000008871">
    <property type="component" value="Chromosome"/>
</dbReference>
<dbReference type="SUPFAM" id="SSF52172">
    <property type="entry name" value="CheY-like"/>
    <property type="match status" value="1"/>
</dbReference>
<proteinExistence type="predicted"/>
<feature type="domain" description="Response regulatory" evidence="8">
    <location>
        <begin position="741"/>
        <end position="863"/>
    </location>
</feature>
<dbReference type="InterPro" id="IPR001789">
    <property type="entry name" value="Sig_transdc_resp-reg_receiver"/>
</dbReference>
<dbReference type="PRINTS" id="PR00344">
    <property type="entry name" value="BCTRLSENSOR"/>
</dbReference>
<dbReference type="InterPro" id="IPR005467">
    <property type="entry name" value="His_kinase_dom"/>
</dbReference>
<dbReference type="PROSITE" id="PS50109">
    <property type="entry name" value="HIS_KIN"/>
    <property type="match status" value="1"/>
</dbReference>
<evidence type="ECO:0000256" key="4">
    <source>
        <dbReference type="ARBA" id="ARBA00023012"/>
    </source>
</evidence>
<feature type="modified residue" description="4-aspartylphosphate" evidence="5">
    <location>
        <position position="793"/>
    </location>
</feature>
<dbReference type="Gene3D" id="3.30.565.10">
    <property type="entry name" value="Histidine kinase-like ATPase, C-terminal domain"/>
    <property type="match status" value="1"/>
</dbReference>
<keyword evidence="3 5" id="KW-0597">Phosphoprotein</keyword>
<gene>
    <name evidence="9" type="ordered locus">ABO_0972</name>
</gene>
<keyword evidence="6" id="KW-0812">Transmembrane</keyword>
<dbReference type="PROSITE" id="PS50110">
    <property type="entry name" value="RESPONSE_REGULATORY"/>
    <property type="match status" value="1"/>
</dbReference>
<reference evidence="9 10" key="1">
    <citation type="journal article" date="2006" name="Nat. Biotechnol.">
        <title>Genome sequence of the ubiquitous hydrocarbon-degrading marine bacterium Alcanivorax borkumensis.</title>
        <authorList>
            <person name="Schneiker S."/>
            <person name="Martins dos Santos V.A.P."/>
            <person name="Bartels D."/>
            <person name="Bekel T."/>
            <person name="Brecht M."/>
            <person name="Buhrmester J."/>
            <person name="Chernikova T.N."/>
            <person name="Denaro R."/>
            <person name="Ferrer M."/>
            <person name="Gertler C."/>
            <person name="Goesmann A."/>
            <person name="Golyshina O.V."/>
            <person name="Kaminski F."/>
            <person name="Khachane A.N."/>
            <person name="Lang S."/>
            <person name="Linke B."/>
            <person name="McHardy A.C."/>
            <person name="Meyer F."/>
            <person name="Nechitaylo T."/>
            <person name="Puehler A."/>
            <person name="Regenhardt D."/>
            <person name="Rupp O."/>
            <person name="Sabirova J.S."/>
            <person name="Selbitschka W."/>
            <person name="Yakimov M.M."/>
            <person name="Timmis K.N."/>
            <person name="Vorhoelter F.-J."/>
            <person name="Weidner S."/>
            <person name="Kaiser O."/>
            <person name="Golyshin P.N."/>
        </authorList>
    </citation>
    <scope>NUCLEOTIDE SEQUENCE [LARGE SCALE GENOMIC DNA]</scope>
    <source>
        <strain evidence="10">ATCC 700651 / DSM 11573 / NCIMB 13689 / SK2</strain>
    </source>
</reference>
<organism evidence="9 10">
    <name type="scientific">Alcanivorax borkumensis (strain ATCC 700651 / DSM 11573 / NCIMB 13689 / SK2)</name>
    <dbReference type="NCBI Taxonomy" id="393595"/>
    <lineage>
        <taxon>Bacteria</taxon>
        <taxon>Pseudomonadati</taxon>
        <taxon>Pseudomonadota</taxon>
        <taxon>Gammaproteobacteria</taxon>
        <taxon>Oceanospirillales</taxon>
        <taxon>Alcanivoracaceae</taxon>
        <taxon>Alcanivorax</taxon>
    </lineage>
</organism>
<dbReference type="CDD" id="cd16922">
    <property type="entry name" value="HATPase_EvgS-ArcB-TorS-like"/>
    <property type="match status" value="1"/>
</dbReference>
<keyword evidence="10" id="KW-1185">Reference proteome</keyword>
<evidence type="ECO:0000256" key="3">
    <source>
        <dbReference type="ARBA" id="ARBA00022553"/>
    </source>
</evidence>
<dbReference type="CDD" id="cd00082">
    <property type="entry name" value="HisKA"/>
    <property type="match status" value="1"/>
</dbReference>
<sequence>MEKPSHTASQDGAQSVPRLPVVGLRTSAAMLLLFALITLPFAIASALLLQHRLGLLDTYDTMRADVGLFDLGLEAVPPLNDMRDLASAAIYTQEPGIVSRFELSRSRAGSRLQAFLHGVRQRDTAGLRDQARLLSEAWSDLTVKTGIPMEDVVGPFDNVNQITQRLSTVLSTVLFVSDLSIGEGLEPNEVLSLPLGSFMQVQEDIGLIRSLSLYVSLRGGYLGDNDVRRLENAWQRLQHQVTIIDSEIKALAARTGAIELQQQWGLVRGSLLSFLTWSEQELILATQIEVSWTDAYDRSRSVMKSVDGLSAMLISLADQLLGNARNEKARATVWMMLGIVLLYMVVLSLALWVYWSNSRAINARAESQAKSLFLARMSHEIRTPLNGVIGLAELLRETDPSPRQQEYISLIDSAGRTLTALINDVLDFAKIEAGKLELVEEHFDLPVLLAECVQMFNLPASDNGTLVILDVDPQTPSDVVGDAIRLRQILINLVGNAVKFTRNGRVVLSLVCRRQYGEAPLYTFSVADTGIGLSQVEQAQLFQRFTQASANTAQRYGGTGLGLSISRELVELMGGEIHVHSAPGQGSRFSFSIQMASDQETVPMMAELPPASWLWDVQGSLADWLIDDPRFQTVKVIKTVGQLAEPNAEADSGILLINGLPDQALFGEALQMTRLNSADIKILLLIGMRCSPPQWLSGDVLVLRRSVITVSDLQQLLGSHVPGVIPIITEPAAVESVSNLRVLIVEDNPVNQMVAKGYLQRLGVVHIIVAEDGQQGLDAFGAQSGNLDLVLMDLDMPVMDGFACARHIRDLEAERGWNPCQILALSAHAISEHSGRMSRSGMDGQLIKPLSLAAMKQALFKYLGVTA</sequence>
<keyword evidence="9" id="KW-0808">Transferase</keyword>
<dbReference type="Pfam" id="PF02518">
    <property type="entry name" value="HATPase_c"/>
    <property type="match status" value="1"/>
</dbReference>
<dbReference type="SMART" id="SM00448">
    <property type="entry name" value="REC"/>
    <property type="match status" value="1"/>
</dbReference>
<evidence type="ECO:0000256" key="6">
    <source>
        <dbReference type="SAM" id="Phobius"/>
    </source>
</evidence>
<dbReference type="Pfam" id="PF00512">
    <property type="entry name" value="HisKA"/>
    <property type="match status" value="1"/>
</dbReference>
<dbReference type="GO" id="GO:0000155">
    <property type="term" value="F:phosphorelay sensor kinase activity"/>
    <property type="evidence" value="ECO:0007669"/>
    <property type="project" value="InterPro"/>
</dbReference>
<evidence type="ECO:0000256" key="1">
    <source>
        <dbReference type="ARBA" id="ARBA00000085"/>
    </source>
</evidence>
<dbReference type="InterPro" id="IPR036097">
    <property type="entry name" value="HisK_dim/P_sf"/>
</dbReference>
<comment type="catalytic activity">
    <reaction evidence="1">
        <text>ATP + protein L-histidine = ADP + protein N-phospho-L-histidine.</text>
        <dbReference type="EC" id="2.7.13.3"/>
    </reaction>
</comment>
<dbReference type="Gene3D" id="3.40.50.2300">
    <property type="match status" value="1"/>
</dbReference>
<dbReference type="InterPro" id="IPR003594">
    <property type="entry name" value="HATPase_dom"/>
</dbReference>
<dbReference type="Pfam" id="PF00072">
    <property type="entry name" value="Response_reg"/>
    <property type="match status" value="1"/>
</dbReference>
<keyword evidence="4" id="KW-0902">Two-component regulatory system</keyword>
<dbReference type="CDD" id="cd17546">
    <property type="entry name" value="REC_hyHK_CKI1_RcsC-like"/>
    <property type="match status" value="1"/>
</dbReference>
<evidence type="ECO:0000259" key="7">
    <source>
        <dbReference type="PROSITE" id="PS50109"/>
    </source>
</evidence>
<dbReference type="InterPro" id="IPR011006">
    <property type="entry name" value="CheY-like_superfamily"/>
</dbReference>
<feature type="domain" description="Histidine kinase" evidence="7">
    <location>
        <begin position="376"/>
        <end position="597"/>
    </location>
</feature>
<keyword evidence="6" id="KW-0472">Membrane</keyword>
<dbReference type="Gene3D" id="1.10.287.130">
    <property type="match status" value="1"/>
</dbReference>
<keyword evidence="6" id="KW-1133">Transmembrane helix</keyword>
<dbReference type="KEGG" id="abo:ABO_0972"/>
<dbReference type="STRING" id="393595.ABO_0972"/>